<reference evidence="6 7" key="1">
    <citation type="submission" date="2022-11" db="EMBL/GenBank/DDBJ databases">
        <title>Nonomuraea corallina sp. nov., a new species of the genus Nonomuraea isolated from sea side sediment in Thai sea.</title>
        <authorList>
            <person name="Ngamcharungchit C."/>
            <person name="Matsumoto A."/>
            <person name="Suriyachadkun C."/>
            <person name="Panbangred W."/>
            <person name="Inahashi Y."/>
            <person name="Intra B."/>
        </authorList>
    </citation>
    <scope>NUCLEOTIDE SEQUENCE [LARGE SCALE GENOMIC DNA]</scope>
    <source>
        <strain evidence="6 7">DSM 43553</strain>
    </source>
</reference>
<dbReference type="InterPro" id="IPR030678">
    <property type="entry name" value="Peptide/Ni-bd"/>
</dbReference>
<feature type="signal peptide" evidence="4">
    <location>
        <begin position="1"/>
        <end position="30"/>
    </location>
</feature>
<dbReference type="PROSITE" id="PS51257">
    <property type="entry name" value="PROKAR_LIPOPROTEIN"/>
    <property type="match status" value="1"/>
</dbReference>
<accession>A0ABT4T3E7</accession>
<keyword evidence="3 4" id="KW-0732">Signal</keyword>
<name>A0ABT4T3E7_9ACTN</name>
<evidence type="ECO:0000313" key="7">
    <source>
        <dbReference type="Proteomes" id="UP001212498"/>
    </source>
</evidence>
<proteinExistence type="inferred from homology"/>
<dbReference type="PIRSF" id="PIRSF002741">
    <property type="entry name" value="MppA"/>
    <property type="match status" value="1"/>
</dbReference>
<dbReference type="PANTHER" id="PTHR30290">
    <property type="entry name" value="PERIPLASMIC BINDING COMPONENT OF ABC TRANSPORTER"/>
    <property type="match status" value="1"/>
</dbReference>
<dbReference type="InterPro" id="IPR039424">
    <property type="entry name" value="SBP_5"/>
</dbReference>
<dbReference type="Gene3D" id="3.10.105.10">
    <property type="entry name" value="Dipeptide-binding Protein, Domain 3"/>
    <property type="match status" value="1"/>
</dbReference>
<gene>
    <name evidence="6" type="ORF">OUY24_25555</name>
</gene>
<dbReference type="Gene3D" id="3.40.190.10">
    <property type="entry name" value="Periplasmic binding protein-like II"/>
    <property type="match status" value="1"/>
</dbReference>
<feature type="chain" id="PRO_5046429548" evidence="4">
    <location>
        <begin position="31"/>
        <end position="542"/>
    </location>
</feature>
<organism evidence="6 7">
    <name type="scientific">Nonomuraea ferruginea</name>
    <dbReference type="NCBI Taxonomy" id="46174"/>
    <lineage>
        <taxon>Bacteria</taxon>
        <taxon>Bacillati</taxon>
        <taxon>Actinomycetota</taxon>
        <taxon>Actinomycetes</taxon>
        <taxon>Streptosporangiales</taxon>
        <taxon>Streptosporangiaceae</taxon>
        <taxon>Nonomuraea</taxon>
    </lineage>
</organism>
<evidence type="ECO:0000256" key="4">
    <source>
        <dbReference type="SAM" id="SignalP"/>
    </source>
</evidence>
<sequence length="542" mass="59254">MKRWTRPLALVLAAVTLVACSGQRPGAAPAGESPSDSSGPKAGGKLVYALSADANGLNPVTDQFAAQSYSMVTTIIEPLVSMDAEGAWKPYLAESLTPNDTYDEWAIKVRDGISFHDGISLTGDIVKANLEAQKASPLNTAVFQPLDSIELTDPMTVTVKLKQPWVAFPYYLAAQVGMIVPPSSLADPQAASLKPVGTGPFVFKEYVPDSRMVVTKNPRYWRSGLPYLDEIEFRVLPDSQTRAQTLEAGGVDAMGTTRDEDIVKYGEQKDAYAVYRTQGMPAPEYTFMLNTAVPPLDDVRVRRALAHATDRDAVVSTLRGGLTEPADGPWTKDSKWYSDQGAYPAFDLAKATALVKEVEAEKGPVEFEVISTPDPNTMQGVELVQDMWRKAGIDVTIKQADQPDLINRAVIGNYQATVWTAFSSSDPDGEYIWLHQAYAQPVGKVSLNFTRLKDEQLSKALDIGRVSPDEAARKQAYATVQERLREQVPYVFLDHLTTGAIIAKTKVRGIDEQMLPDGEKRLPLTGAPIPYHPFSGVWISTQ</sequence>
<dbReference type="SUPFAM" id="SSF53850">
    <property type="entry name" value="Periplasmic binding protein-like II"/>
    <property type="match status" value="1"/>
</dbReference>
<keyword evidence="7" id="KW-1185">Reference proteome</keyword>
<dbReference type="EMBL" id="JAPNUD010000082">
    <property type="protein sequence ID" value="MDA0644007.1"/>
    <property type="molecule type" value="Genomic_DNA"/>
</dbReference>
<comment type="caution">
    <text evidence="6">The sequence shown here is derived from an EMBL/GenBank/DDBJ whole genome shotgun (WGS) entry which is preliminary data.</text>
</comment>
<dbReference type="PANTHER" id="PTHR30290:SF9">
    <property type="entry name" value="OLIGOPEPTIDE-BINDING PROTEIN APPA"/>
    <property type="match status" value="1"/>
</dbReference>
<comment type="similarity">
    <text evidence="1">Belongs to the bacterial solute-binding protein 5 family.</text>
</comment>
<protein>
    <submittedName>
        <fullName evidence="6">ABC transporter substrate-binding protein</fullName>
    </submittedName>
</protein>
<keyword evidence="2" id="KW-0813">Transport</keyword>
<dbReference type="Proteomes" id="UP001212498">
    <property type="component" value="Unassembled WGS sequence"/>
</dbReference>
<evidence type="ECO:0000256" key="2">
    <source>
        <dbReference type="ARBA" id="ARBA00022448"/>
    </source>
</evidence>
<dbReference type="RefSeq" id="WP_271278128.1">
    <property type="nucleotide sequence ID" value="NZ_BAABFD010000003.1"/>
</dbReference>
<evidence type="ECO:0000259" key="5">
    <source>
        <dbReference type="Pfam" id="PF00496"/>
    </source>
</evidence>
<dbReference type="InterPro" id="IPR000914">
    <property type="entry name" value="SBP_5_dom"/>
</dbReference>
<evidence type="ECO:0000256" key="3">
    <source>
        <dbReference type="ARBA" id="ARBA00022729"/>
    </source>
</evidence>
<feature type="domain" description="Solute-binding protein family 5" evidence="5">
    <location>
        <begin position="89"/>
        <end position="433"/>
    </location>
</feature>
<dbReference type="Pfam" id="PF00496">
    <property type="entry name" value="SBP_bac_5"/>
    <property type="match status" value="1"/>
</dbReference>
<evidence type="ECO:0000313" key="6">
    <source>
        <dbReference type="EMBL" id="MDA0644007.1"/>
    </source>
</evidence>
<evidence type="ECO:0000256" key="1">
    <source>
        <dbReference type="ARBA" id="ARBA00005695"/>
    </source>
</evidence>